<dbReference type="PROSITE" id="PS50011">
    <property type="entry name" value="PROTEIN_KINASE_DOM"/>
    <property type="match status" value="1"/>
</dbReference>
<evidence type="ECO:0000256" key="2">
    <source>
        <dbReference type="ARBA" id="ARBA00022527"/>
    </source>
</evidence>
<keyword evidence="3" id="KW-0808">Transferase</keyword>
<dbReference type="InterPro" id="IPR000719">
    <property type="entry name" value="Prot_kinase_dom"/>
</dbReference>
<feature type="region of interest" description="Disordered" evidence="7">
    <location>
        <begin position="416"/>
        <end position="454"/>
    </location>
</feature>
<dbReference type="PROSITE" id="PS00108">
    <property type="entry name" value="PROTEIN_KINASE_ST"/>
    <property type="match status" value="1"/>
</dbReference>
<keyword evidence="8" id="KW-1133">Transmembrane helix</keyword>
<evidence type="ECO:0000259" key="9">
    <source>
        <dbReference type="PROSITE" id="PS50011"/>
    </source>
</evidence>
<keyword evidence="8" id="KW-0472">Membrane</keyword>
<evidence type="ECO:0000256" key="1">
    <source>
        <dbReference type="ARBA" id="ARBA00012513"/>
    </source>
</evidence>
<feature type="compositionally biased region" description="Polar residues" evidence="7">
    <location>
        <begin position="436"/>
        <end position="445"/>
    </location>
</feature>
<dbReference type="OrthoDB" id="9762169at2"/>
<gene>
    <name evidence="10" type="ORF">E4U03_02375</name>
</gene>
<evidence type="ECO:0000256" key="4">
    <source>
        <dbReference type="ARBA" id="ARBA00022741"/>
    </source>
</evidence>
<protein>
    <recommendedName>
        <fullName evidence="1">non-specific serine/threonine protein kinase</fullName>
        <ecNumber evidence="1">2.7.11.1</ecNumber>
    </recommendedName>
</protein>
<name>A0A4Y9F8F8_9MICC</name>
<dbReference type="InterPro" id="IPR011009">
    <property type="entry name" value="Kinase-like_dom_sf"/>
</dbReference>
<dbReference type="Pfam" id="PF00069">
    <property type="entry name" value="Pkinase"/>
    <property type="match status" value="1"/>
</dbReference>
<evidence type="ECO:0000256" key="5">
    <source>
        <dbReference type="ARBA" id="ARBA00022777"/>
    </source>
</evidence>
<dbReference type="CDD" id="cd14014">
    <property type="entry name" value="STKc_PknB_like"/>
    <property type="match status" value="1"/>
</dbReference>
<dbReference type="EC" id="2.7.11.1" evidence="1"/>
<feature type="domain" description="Protein kinase" evidence="9">
    <location>
        <begin position="23"/>
        <end position="283"/>
    </location>
</feature>
<evidence type="ECO:0000256" key="7">
    <source>
        <dbReference type="SAM" id="MobiDB-lite"/>
    </source>
</evidence>
<evidence type="ECO:0000313" key="10">
    <source>
        <dbReference type="EMBL" id="TFU23756.1"/>
    </source>
</evidence>
<accession>A0A4Y9F8F8</accession>
<keyword evidence="5 10" id="KW-0418">Kinase</keyword>
<dbReference type="PANTHER" id="PTHR43289">
    <property type="entry name" value="MITOGEN-ACTIVATED PROTEIN KINASE KINASE KINASE 20-RELATED"/>
    <property type="match status" value="1"/>
</dbReference>
<evidence type="ECO:0000256" key="3">
    <source>
        <dbReference type="ARBA" id="ARBA00022679"/>
    </source>
</evidence>
<dbReference type="GO" id="GO:0004674">
    <property type="term" value="F:protein serine/threonine kinase activity"/>
    <property type="evidence" value="ECO:0007669"/>
    <property type="project" value="UniProtKB-KW"/>
</dbReference>
<dbReference type="GO" id="GO:0005524">
    <property type="term" value="F:ATP binding"/>
    <property type="evidence" value="ECO:0007669"/>
    <property type="project" value="UniProtKB-KW"/>
</dbReference>
<dbReference type="SMART" id="SM00220">
    <property type="entry name" value="S_TKc"/>
    <property type="match status" value="1"/>
</dbReference>
<keyword evidence="8" id="KW-0812">Transmembrane</keyword>
<keyword evidence="6" id="KW-0067">ATP-binding</keyword>
<reference evidence="10 11" key="1">
    <citation type="submission" date="2019-03" db="EMBL/GenBank/DDBJ databases">
        <title>Diversity of the mouse oral microbiome.</title>
        <authorList>
            <person name="Joseph S."/>
            <person name="Aduse-Opoku J."/>
            <person name="Curtis M."/>
            <person name="Wade W."/>
            <person name="Hashim A."/>
        </authorList>
    </citation>
    <scope>NUCLEOTIDE SEQUENCE [LARGE SCALE GENOMIC DNA]</scope>
    <source>
        <strain evidence="11">irhom_31</strain>
    </source>
</reference>
<dbReference type="Gene3D" id="3.30.200.20">
    <property type="entry name" value="Phosphorylase Kinase, domain 1"/>
    <property type="match status" value="1"/>
</dbReference>
<evidence type="ECO:0000256" key="6">
    <source>
        <dbReference type="ARBA" id="ARBA00022840"/>
    </source>
</evidence>
<feature type="compositionally biased region" description="Low complexity" evidence="7">
    <location>
        <begin position="424"/>
        <end position="434"/>
    </location>
</feature>
<dbReference type="AlphaFoldDB" id="A0A4Y9F8F8"/>
<dbReference type="Gene3D" id="1.10.510.10">
    <property type="entry name" value="Transferase(Phosphotransferase) domain 1"/>
    <property type="match status" value="1"/>
</dbReference>
<proteinExistence type="predicted"/>
<keyword evidence="4" id="KW-0547">Nucleotide-binding</keyword>
<keyword evidence="2 10" id="KW-0723">Serine/threonine-protein kinase</keyword>
<sequence>MVRMTDDFSAAPWLTGVIFKGHFEVGHLIARGGMAEVYHAVDLWSDNPVALKVLLPHLSTDPAQQQKFFREGSALKKIQHENVVGVIDEGTKLVHGQQVMFLVLEYVHGCTLAQLMQLRPVLSVGEMLDVMIPAVEGLSEVHAHHLIHRDIKPANILLEADTEGVKLSDFGLTRRADQSATGQLMGTPSFVAPEILDVASPVGPPADIFALGVMMYRILTGRMPFAGADNDQQVLYHNMNTDIPSLTHLAEGISSDIAGVVSWCTRRNPRDRPQDATELYRALRDIEARASEQEKGYRLDQADQPTATLWEDVADIAEQSGRVRHGQTAITGFGAADDLLDAGSSGPLSEHEQAVRSAADAPVEVYAPTDFPRVGPKTETQAVLDAQLSEHEADQDPAVVEQPPISAGYNRQRAAAYRSERADATPASAPQAASVRPTNPAQWTDAQRRTPAERWRPPLSPAALALILVLILLGFVTAGFVGWWLASLIL</sequence>
<comment type="caution">
    <text evidence="10">The sequence shown here is derived from an EMBL/GenBank/DDBJ whole genome shotgun (WGS) entry which is preliminary data.</text>
</comment>
<dbReference type="Proteomes" id="UP000297951">
    <property type="component" value="Unassembled WGS sequence"/>
</dbReference>
<evidence type="ECO:0000256" key="8">
    <source>
        <dbReference type="SAM" id="Phobius"/>
    </source>
</evidence>
<dbReference type="PANTHER" id="PTHR43289:SF6">
    <property type="entry name" value="SERINE_THREONINE-PROTEIN KINASE NEKL-3"/>
    <property type="match status" value="1"/>
</dbReference>
<organism evidence="10 11">
    <name type="scientific">Rothia nasimurium</name>
    <dbReference type="NCBI Taxonomy" id="85336"/>
    <lineage>
        <taxon>Bacteria</taxon>
        <taxon>Bacillati</taxon>
        <taxon>Actinomycetota</taxon>
        <taxon>Actinomycetes</taxon>
        <taxon>Micrococcales</taxon>
        <taxon>Micrococcaceae</taxon>
        <taxon>Rothia</taxon>
    </lineage>
</organism>
<dbReference type="SUPFAM" id="SSF56112">
    <property type="entry name" value="Protein kinase-like (PK-like)"/>
    <property type="match status" value="1"/>
</dbReference>
<evidence type="ECO:0000313" key="11">
    <source>
        <dbReference type="Proteomes" id="UP000297951"/>
    </source>
</evidence>
<feature type="transmembrane region" description="Helical" evidence="8">
    <location>
        <begin position="463"/>
        <end position="486"/>
    </location>
</feature>
<dbReference type="InterPro" id="IPR008271">
    <property type="entry name" value="Ser/Thr_kinase_AS"/>
</dbReference>
<dbReference type="EMBL" id="SPQC01000005">
    <property type="protein sequence ID" value="TFU23756.1"/>
    <property type="molecule type" value="Genomic_DNA"/>
</dbReference>